<evidence type="ECO:0000313" key="2">
    <source>
        <dbReference type="Proteomes" id="UP001330434"/>
    </source>
</evidence>
<reference evidence="1 2" key="1">
    <citation type="journal article" date="2024" name="Environ. Microbiol.">
        <title>Novel evolutionary insights on the interactions of the Holosporales (Alphaproteobacteria) with eukaryotic hosts from comparative genomics.</title>
        <authorList>
            <person name="Giovannini M."/>
            <person name="Petroni G."/>
            <person name="Castelli M."/>
        </authorList>
    </citation>
    <scope>NUCLEOTIDE SEQUENCE [LARGE SCALE GENOMIC DNA]</scope>
    <source>
        <strain evidence="1 2">US_Bl 15I1</strain>
    </source>
</reference>
<proteinExistence type="predicted"/>
<name>A0ABZ2C152_9PROT</name>
<keyword evidence="2" id="KW-1185">Reference proteome</keyword>
<protein>
    <submittedName>
        <fullName evidence="1">Uncharacterized protein</fullName>
    </submittedName>
</protein>
<organism evidence="1 2">
    <name type="scientific">Candidatus Bealeia paramacronuclearis</name>
    <dbReference type="NCBI Taxonomy" id="1921001"/>
    <lineage>
        <taxon>Bacteria</taxon>
        <taxon>Pseudomonadati</taxon>
        <taxon>Pseudomonadota</taxon>
        <taxon>Alphaproteobacteria</taxon>
        <taxon>Holosporales</taxon>
        <taxon>Holosporaceae</taxon>
        <taxon>Candidatus Bealeia</taxon>
    </lineage>
</organism>
<dbReference type="Proteomes" id="UP001330434">
    <property type="component" value="Chromosome"/>
</dbReference>
<sequence length="115" mass="12684">MIPMIAPTDVKALDTISPDDKKMERQSRDFLAVFLGKIYGPLFDRSGISTSWDGNDFEESGQASGYSRLTSSLSQTEIGAILAQDKGFESFVQDFKVSLLKMQKNGGYNAHKSHS</sequence>
<gene>
    <name evidence="1" type="ORF">Bealeia1_00271</name>
</gene>
<dbReference type="EMBL" id="CP133270">
    <property type="protein sequence ID" value="WVX66100.1"/>
    <property type="molecule type" value="Genomic_DNA"/>
</dbReference>
<accession>A0ABZ2C152</accession>
<evidence type="ECO:0000313" key="1">
    <source>
        <dbReference type="EMBL" id="WVX66100.1"/>
    </source>
</evidence>